<dbReference type="Proteomes" id="UP000295525">
    <property type="component" value="Unassembled WGS sequence"/>
</dbReference>
<organism evidence="3 4">
    <name type="scientific">Paralcaligenes ureilyticus</name>
    <dbReference type="NCBI Taxonomy" id="627131"/>
    <lineage>
        <taxon>Bacteria</taxon>
        <taxon>Pseudomonadati</taxon>
        <taxon>Pseudomonadota</taxon>
        <taxon>Betaproteobacteria</taxon>
        <taxon>Burkholderiales</taxon>
        <taxon>Alcaligenaceae</taxon>
        <taxon>Paralcaligenes</taxon>
    </lineage>
</organism>
<feature type="domain" description="FAD dependent oxidoreductase" evidence="2">
    <location>
        <begin position="36"/>
        <end position="384"/>
    </location>
</feature>
<evidence type="ECO:0000313" key="3">
    <source>
        <dbReference type="EMBL" id="TCT09554.1"/>
    </source>
</evidence>
<gene>
    <name evidence="3" type="ORF">EDC26_103173</name>
</gene>
<reference evidence="3 4" key="1">
    <citation type="submission" date="2019-03" db="EMBL/GenBank/DDBJ databases">
        <title>Genomic Encyclopedia of Type Strains, Phase IV (KMG-IV): sequencing the most valuable type-strain genomes for metagenomic binning, comparative biology and taxonomic classification.</title>
        <authorList>
            <person name="Goeker M."/>
        </authorList>
    </citation>
    <scope>NUCLEOTIDE SEQUENCE [LARGE SCALE GENOMIC DNA]</scope>
    <source>
        <strain evidence="3 4">DSM 24591</strain>
    </source>
</reference>
<dbReference type="InterPro" id="IPR006076">
    <property type="entry name" value="FAD-dep_OxRdtase"/>
</dbReference>
<name>A0A4R3M7T9_9BURK</name>
<sequence length="431" mass="47410">MQAYTPYATASGWNQIAKASGRCHEKKLSGNLRIKFAIVGAGFAGAAVARRLCELYPDDEIVLLDALSAAEGSAGRSSGFMLDRADAKIDVRGAGPESDWHTDILQAGREWLEHIVSSHHIRCDWRDIGHYKTSTTALGAKELDALLAKLDAKGMPYRQLSSDDIRTELGAAQCTNAVWFPNCVLIQPAELIHGLLATLPAQVKLYTGSPVDRLDRGAPHTLSVGQNQIQADTVIFCNNVTLPFFGYGKYRQITVYTYAGMTPELPAEELDKLGQASDWGATPAERLGATTRKLNSRRFLFRAGFSYKKELVPGDINAALRDQYAKKYPQMKSHQFEYTWGGALSMTRNGVPIFGKMSENIYALSACNASGILKMTALGKLLAEEIAGVGSRLLADTERYSKPLWIPPEPIRSLAVNYNFSKLKRKMREEA</sequence>
<protein>
    <submittedName>
        <fullName evidence="3">Glycine/D-amino acid oxidase-like deaminating enzyme</fullName>
    </submittedName>
</protein>
<evidence type="ECO:0000313" key="4">
    <source>
        <dbReference type="Proteomes" id="UP000295525"/>
    </source>
</evidence>
<keyword evidence="1" id="KW-0560">Oxidoreductase</keyword>
<evidence type="ECO:0000256" key="1">
    <source>
        <dbReference type="ARBA" id="ARBA00023002"/>
    </source>
</evidence>
<evidence type="ECO:0000259" key="2">
    <source>
        <dbReference type="Pfam" id="PF01266"/>
    </source>
</evidence>
<dbReference type="PANTHER" id="PTHR13847">
    <property type="entry name" value="SARCOSINE DEHYDROGENASE-RELATED"/>
    <property type="match status" value="1"/>
</dbReference>
<dbReference type="Gene3D" id="3.30.9.10">
    <property type="entry name" value="D-Amino Acid Oxidase, subunit A, domain 2"/>
    <property type="match status" value="1"/>
</dbReference>
<dbReference type="Gene3D" id="3.50.50.60">
    <property type="entry name" value="FAD/NAD(P)-binding domain"/>
    <property type="match status" value="1"/>
</dbReference>
<dbReference type="GO" id="GO:0016491">
    <property type="term" value="F:oxidoreductase activity"/>
    <property type="evidence" value="ECO:0007669"/>
    <property type="project" value="UniProtKB-KW"/>
</dbReference>
<dbReference type="PANTHER" id="PTHR13847:SF281">
    <property type="entry name" value="FAD DEPENDENT OXIDOREDUCTASE DOMAIN-CONTAINING PROTEIN"/>
    <property type="match status" value="1"/>
</dbReference>
<dbReference type="AlphaFoldDB" id="A0A4R3M7T9"/>
<dbReference type="RefSeq" id="WP_132580294.1">
    <property type="nucleotide sequence ID" value="NZ_SMAJ01000003.1"/>
</dbReference>
<dbReference type="Pfam" id="PF01266">
    <property type="entry name" value="DAO"/>
    <property type="match status" value="1"/>
</dbReference>
<dbReference type="InterPro" id="IPR036188">
    <property type="entry name" value="FAD/NAD-bd_sf"/>
</dbReference>
<dbReference type="OrthoDB" id="9342835at2"/>
<dbReference type="EMBL" id="SMAJ01000003">
    <property type="protein sequence ID" value="TCT09554.1"/>
    <property type="molecule type" value="Genomic_DNA"/>
</dbReference>
<keyword evidence="4" id="KW-1185">Reference proteome</keyword>
<dbReference type="GO" id="GO:0005737">
    <property type="term" value="C:cytoplasm"/>
    <property type="evidence" value="ECO:0007669"/>
    <property type="project" value="TreeGrafter"/>
</dbReference>
<dbReference type="SUPFAM" id="SSF51905">
    <property type="entry name" value="FAD/NAD(P)-binding domain"/>
    <property type="match status" value="1"/>
</dbReference>
<accession>A0A4R3M7T9</accession>
<comment type="caution">
    <text evidence="3">The sequence shown here is derived from an EMBL/GenBank/DDBJ whole genome shotgun (WGS) entry which is preliminary data.</text>
</comment>
<proteinExistence type="predicted"/>